<evidence type="ECO:0000256" key="2">
    <source>
        <dbReference type="ARBA" id="ARBA00023015"/>
    </source>
</evidence>
<organism evidence="5 6">
    <name type="scientific">Afipia massiliensis</name>
    <dbReference type="NCBI Taxonomy" id="211460"/>
    <lineage>
        <taxon>Bacteria</taxon>
        <taxon>Pseudomonadati</taxon>
        <taxon>Pseudomonadota</taxon>
        <taxon>Alphaproteobacteria</taxon>
        <taxon>Hyphomicrobiales</taxon>
        <taxon>Nitrobacteraceae</taxon>
        <taxon>Afipia</taxon>
    </lineage>
</organism>
<dbReference type="EMBL" id="JACHIJ010000002">
    <property type="protein sequence ID" value="MBB5051138.1"/>
    <property type="molecule type" value="Genomic_DNA"/>
</dbReference>
<dbReference type="PANTHER" id="PTHR30265:SF4">
    <property type="entry name" value="KOW MOTIF FAMILY PROTEIN, EXPRESSED"/>
    <property type="match status" value="1"/>
</dbReference>
<dbReference type="AlphaFoldDB" id="A0A840MZJ6"/>
<sequence>MQVGDIVGYVDLTKPEPLDNEGPSLWHVVVTDPARERSTVERINDIEDRRLDPYLPIVHRTELAGRGRKRDVQAAMFPCYFFIRMPANADRWRQLRGIRGVQDFMAFASGRPKVMASAAIEAIRIKEMELDNKRLMRLASGGEIPWKPGQSVWVDILPYHRMLANIGTAHDKGKIEVLLEMEMFGRKAWKVEPKQILNIDV</sequence>
<dbReference type="Proteomes" id="UP000521227">
    <property type="component" value="Unassembled WGS sequence"/>
</dbReference>
<dbReference type="GO" id="GO:0006354">
    <property type="term" value="P:DNA-templated transcription elongation"/>
    <property type="evidence" value="ECO:0007669"/>
    <property type="project" value="InterPro"/>
</dbReference>
<keyword evidence="3" id="KW-0804">Transcription</keyword>
<keyword evidence="2" id="KW-0805">Transcription regulation</keyword>
<evidence type="ECO:0000259" key="4">
    <source>
        <dbReference type="Pfam" id="PF02357"/>
    </source>
</evidence>
<dbReference type="PANTHER" id="PTHR30265">
    <property type="entry name" value="RHO-INTERACTING TRANSCRIPTION TERMINATION FACTOR NUSG"/>
    <property type="match status" value="1"/>
</dbReference>
<protein>
    <submittedName>
        <fullName evidence="5">Transcription antitermination factor NusG</fullName>
    </submittedName>
</protein>
<evidence type="ECO:0000313" key="5">
    <source>
        <dbReference type="EMBL" id="MBB5051138.1"/>
    </source>
</evidence>
<reference evidence="5 6" key="1">
    <citation type="submission" date="2020-08" db="EMBL/GenBank/DDBJ databases">
        <title>Genomic Encyclopedia of Type Strains, Phase IV (KMG-IV): sequencing the most valuable type-strain genomes for metagenomic binning, comparative biology and taxonomic classification.</title>
        <authorList>
            <person name="Goeker M."/>
        </authorList>
    </citation>
    <scope>NUCLEOTIDE SEQUENCE [LARGE SCALE GENOMIC DNA]</scope>
    <source>
        <strain evidence="5 6">DSM 17498</strain>
    </source>
</reference>
<dbReference type="RefSeq" id="WP_184082924.1">
    <property type="nucleotide sequence ID" value="NZ_JACHIJ010000002.1"/>
</dbReference>
<dbReference type="SUPFAM" id="SSF82679">
    <property type="entry name" value="N-utilization substance G protein NusG, N-terminal domain"/>
    <property type="match status" value="1"/>
</dbReference>
<evidence type="ECO:0000313" key="6">
    <source>
        <dbReference type="Proteomes" id="UP000521227"/>
    </source>
</evidence>
<dbReference type="InterPro" id="IPR036735">
    <property type="entry name" value="NGN_dom_sf"/>
</dbReference>
<gene>
    <name evidence="5" type="ORF">HNQ36_001092</name>
</gene>
<evidence type="ECO:0000256" key="3">
    <source>
        <dbReference type="ARBA" id="ARBA00023163"/>
    </source>
</evidence>
<evidence type="ECO:0000256" key="1">
    <source>
        <dbReference type="ARBA" id="ARBA00022814"/>
    </source>
</evidence>
<dbReference type="Gene3D" id="3.30.70.940">
    <property type="entry name" value="NusG, N-terminal domain"/>
    <property type="match status" value="1"/>
</dbReference>
<keyword evidence="1" id="KW-0889">Transcription antitermination</keyword>
<proteinExistence type="predicted"/>
<name>A0A840MZJ6_9BRAD</name>
<dbReference type="InterPro" id="IPR043425">
    <property type="entry name" value="NusG-like"/>
</dbReference>
<accession>A0A840MZJ6</accession>
<feature type="domain" description="NusG-like N-terminal" evidence="4">
    <location>
        <begin position="26"/>
        <end position="124"/>
    </location>
</feature>
<dbReference type="Pfam" id="PF02357">
    <property type="entry name" value="NusG"/>
    <property type="match status" value="1"/>
</dbReference>
<dbReference type="InterPro" id="IPR006645">
    <property type="entry name" value="NGN-like_dom"/>
</dbReference>
<comment type="caution">
    <text evidence="5">The sequence shown here is derived from an EMBL/GenBank/DDBJ whole genome shotgun (WGS) entry which is preliminary data.</text>
</comment>
<dbReference type="GO" id="GO:0031564">
    <property type="term" value="P:transcription antitermination"/>
    <property type="evidence" value="ECO:0007669"/>
    <property type="project" value="UniProtKB-KW"/>
</dbReference>